<evidence type="ECO:0000256" key="1">
    <source>
        <dbReference type="SAM" id="MobiDB-lite"/>
    </source>
</evidence>
<feature type="compositionally biased region" description="Polar residues" evidence="1">
    <location>
        <begin position="27"/>
        <end position="37"/>
    </location>
</feature>
<gene>
    <name evidence="2" type="ORF">V1478_012756</name>
</gene>
<keyword evidence="3" id="KW-1185">Reference proteome</keyword>
<sequence length="62" mass="7429">MVLHRRLKRPKQNKQTKSHERARIYRSLTNDLGQGTSLRPDRTNYTAAAAKLEQQRRRKDQR</sequence>
<name>A0ABD2A8V2_VESSQ</name>
<evidence type="ECO:0000313" key="2">
    <source>
        <dbReference type="EMBL" id="KAL2717056.1"/>
    </source>
</evidence>
<accession>A0ABD2A8V2</accession>
<proteinExistence type="predicted"/>
<dbReference type="EMBL" id="JAUDFV010000153">
    <property type="protein sequence ID" value="KAL2717056.1"/>
    <property type="molecule type" value="Genomic_DNA"/>
</dbReference>
<dbReference type="Proteomes" id="UP001607302">
    <property type="component" value="Unassembled WGS sequence"/>
</dbReference>
<dbReference type="AlphaFoldDB" id="A0ABD2A8V2"/>
<evidence type="ECO:0000313" key="3">
    <source>
        <dbReference type="Proteomes" id="UP001607302"/>
    </source>
</evidence>
<organism evidence="2 3">
    <name type="scientific">Vespula squamosa</name>
    <name type="common">Southern yellow jacket</name>
    <name type="synonym">Wasp</name>
    <dbReference type="NCBI Taxonomy" id="30214"/>
    <lineage>
        <taxon>Eukaryota</taxon>
        <taxon>Metazoa</taxon>
        <taxon>Ecdysozoa</taxon>
        <taxon>Arthropoda</taxon>
        <taxon>Hexapoda</taxon>
        <taxon>Insecta</taxon>
        <taxon>Pterygota</taxon>
        <taxon>Neoptera</taxon>
        <taxon>Endopterygota</taxon>
        <taxon>Hymenoptera</taxon>
        <taxon>Apocrita</taxon>
        <taxon>Aculeata</taxon>
        <taxon>Vespoidea</taxon>
        <taxon>Vespidae</taxon>
        <taxon>Vespinae</taxon>
        <taxon>Vespula</taxon>
    </lineage>
</organism>
<reference evidence="2 3" key="1">
    <citation type="journal article" date="2024" name="Ann. Entomol. Soc. Am.">
        <title>Genomic analyses of the southern and eastern yellowjacket wasps (Hymenoptera: Vespidae) reveal evolutionary signatures of social life.</title>
        <authorList>
            <person name="Catto M.A."/>
            <person name="Caine P.B."/>
            <person name="Orr S.E."/>
            <person name="Hunt B.G."/>
            <person name="Goodisman M.A.D."/>
        </authorList>
    </citation>
    <scope>NUCLEOTIDE SEQUENCE [LARGE SCALE GENOMIC DNA]</scope>
    <source>
        <strain evidence="2">233</strain>
        <tissue evidence="2">Head and thorax</tissue>
    </source>
</reference>
<feature type="compositionally biased region" description="Basic residues" evidence="1">
    <location>
        <begin position="1"/>
        <end position="16"/>
    </location>
</feature>
<comment type="caution">
    <text evidence="2">The sequence shown here is derived from an EMBL/GenBank/DDBJ whole genome shotgun (WGS) entry which is preliminary data.</text>
</comment>
<feature type="region of interest" description="Disordered" evidence="1">
    <location>
        <begin position="1"/>
        <end position="45"/>
    </location>
</feature>
<protein>
    <submittedName>
        <fullName evidence="2">Uncharacterized protein</fullName>
    </submittedName>
</protein>